<name>A0A2D4I771_MICLE</name>
<dbReference type="AlphaFoldDB" id="A0A2D4I771"/>
<evidence type="ECO:0008006" key="2">
    <source>
        <dbReference type="Google" id="ProtNLM"/>
    </source>
</evidence>
<evidence type="ECO:0000313" key="1">
    <source>
        <dbReference type="EMBL" id="LAA80034.1"/>
    </source>
</evidence>
<reference evidence="1" key="1">
    <citation type="submission" date="2017-07" db="EMBL/GenBank/DDBJ databases">
        <authorList>
            <person name="Mikheyev A."/>
            <person name="Grau M."/>
        </authorList>
    </citation>
    <scope>NUCLEOTIDE SEQUENCE</scope>
    <source>
        <tissue evidence="1">Venom_gland</tissue>
    </source>
</reference>
<organism evidence="1">
    <name type="scientific">Micrurus lemniscatus lemniscatus</name>
    <dbReference type="NCBI Taxonomy" id="129467"/>
    <lineage>
        <taxon>Eukaryota</taxon>
        <taxon>Metazoa</taxon>
        <taxon>Chordata</taxon>
        <taxon>Craniata</taxon>
        <taxon>Vertebrata</taxon>
        <taxon>Euteleostomi</taxon>
        <taxon>Lepidosauria</taxon>
        <taxon>Squamata</taxon>
        <taxon>Bifurcata</taxon>
        <taxon>Unidentata</taxon>
        <taxon>Episquamata</taxon>
        <taxon>Toxicofera</taxon>
        <taxon>Serpentes</taxon>
        <taxon>Colubroidea</taxon>
        <taxon>Elapidae</taxon>
        <taxon>Elapinae</taxon>
        <taxon>Micrurus</taxon>
    </lineage>
</organism>
<protein>
    <recommendedName>
        <fullName evidence="2">GAG-pre-integrase domain-containing protein</fullName>
    </recommendedName>
</protein>
<sequence length="134" mass="14822">MQTWASLANGQRAAVKGEGNVYGPEIGEILYNVLYVPALDHNLLSISRLDRLVYDILFAGGQYSIKKNGKIHTRGVKKDGLYFLGRQEDCCACALTNAPTHDNCVNLLHRKLGHASFDVLKKMPGLPEGLRIKK</sequence>
<accession>A0A2D4I771</accession>
<proteinExistence type="predicted"/>
<dbReference type="EMBL" id="IACK01072669">
    <property type="protein sequence ID" value="LAA80034.1"/>
    <property type="molecule type" value="Transcribed_RNA"/>
</dbReference>
<reference evidence="1" key="2">
    <citation type="submission" date="2017-11" db="EMBL/GenBank/DDBJ databases">
        <title>Coralsnake Venomics: Analyses of Venom Gland Transcriptomes and Proteomes of Six Brazilian Taxa.</title>
        <authorList>
            <person name="Aird S.D."/>
            <person name="Jorge da Silva N."/>
            <person name="Qiu L."/>
            <person name="Villar-Briones A."/>
            <person name="Aparecida-Saddi V."/>
            <person name="Campos-Telles M.P."/>
            <person name="Grau M."/>
            <person name="Mikheyev A.S."/>
        </authorList>
    </citation>
    <scope>NUCLEOTIDE SEQUENCE</scope>
    <source>
        <tissue evidence="1">Venom_gland</tissue>
    </source>
</reference>